<proteinExistence type="predicted"/>
<dbReference type="EMBL" id="CP033367">
    <property type="protein sequence ID" value="QKD00916.1"/>
    <property type="molecule type" value="Genomic_DNA"/>
</dbReference>
<sequence length="80" mass="7481">MVVAAAGFVAFAPGTARGGGFICQDFNGLNGGAAYAGGSANSVACGVSANSNGFVSTAVGWAAGAIADYSVALGYLANAG</sequence>
<organism evidence="1 2">
    <name type="scientific">Mesorhizobium loti R88b</name>
    <dbReference type="NCBI Taxonomy" id="935548"/>
    <lineage>
        <taxon>Bacteria</taxon>
        <taxon>Pseudomonadati</taxon>
        <taxon>Pseudomonadota</taxon>
        <taxon>Alphaproteobacteria</taxon>
        <taxon>Hyphomicrobiales</taxon>
        <taxon>Phyllobacteriaceae</taxon>
        <taxon>Mesorhizobium</taxon>
    </lineage>
</organism>
<name>A0A6M7WGF3_RHILI</name>
<reference evidence="1 2" key="1">
    <citation type="submission" date="2018-10" db="EMBL/GenBank/DDBJ databases">
        <authorList>
            <person name="Perry B.J."/>
            <person name="Sullivan J.T."/>
            <person name="Murphy R.J.T."/>
            <person name="Ramsay J.P."/>
            <person name="Ronson C.W."/>
        </authorList>
    </citation>
    <scope>NUCLEOTIDE SEQUENCE [LARGE SCALE GENOMIC DNA]</scope>
    <source>
        <strain evidence="1 2">R88b</strain>
    </source>
</reference>
<accession>A0A6M7WGF3</accession>
<protein>
    <submittedName>
        <fullName evidence="1">Uncharacterized protein</fullName>
    </submittedName>
</protein>
<dbReference type="Gene3D" id="2.150.10.10">
    <property type="entry name" value="Serralysin-like metalloprotease, C-terminal"/>
    <property type="match status" value="1"/>
</dbReference>
<dbReference type="Proteomes" id="UP000503017">
    <property type="component" value="Chromosome"/>
</dbReference>
<dbReference type="AlphaFoldDB" id="A0A6M7WGF3"/>
<evidence type="ECO:0000313" key="2">
    <source>
        <dbReference type="Proteomes" id="UP000503017"/>
    </source>
</evidence>
<dbReference type="InterPro" id="IPR011049">
    <property type="entry name" value="Serralysin-like_metalloprot_C"/>
</dbReference>
<gene>
    <name evidence="1" type="ORF">EB235_04930</name>
</gene>
<evidence type="ECO:0000313" key="1">
    <source>
        <dbReference type="EMBL" id="QKD00916.1"/>
    </source>
</evidence>